<sequence length="469" mass="53021">MLQQGHHRQNNVLDSTSDFDSPRPARRSRHGHSTTLPHNFDPGRRRSWIPGLESGVSLFSSHSQKSVRIHGLSDDEWHSLLSAITAIFTRKKVEPADLFGLHKKIQVVLKSEISTFLGEYYKTHLIKKGMIILRDEVNKTVEKKNGIITALSQLWTEFYSTILPQLQAIFNPVQTTDLTIRQMTLVGFRDYVVLNVKVEDALLEENVVITPEVKQMMLVLQHVQDTKPPSENYLKLEEMVSRIIDPYIGTRGLYIGGRLKVNRKISTVTRPTLLQWSYSFTESNNNKPSNLRRTDSVESAKSPGSNGKVVFSIPGDSTDSEGTSENGNDDTCSGNGNGNDNANDNYNVDGMRRMNIRRGSVPILPLSRNTLTEESEEEDEMIETGFSLDDRGHVCSVSTPKQIPRRKRSTSELPDLSKFQRDFRRGSMPSVSILKNSNNNGIRASEGKGHKSRFHLRFSHRKSKTVKYL</sequence>
<dbReference type="RefSeq" id="XP_006823705.1">
    <property type="nucleotide sequence ID" value="XM_006823642.1"/>
</dbReference>
<name>A0ABM0MUL4_SACKO</name>
<dbReference type="Proteomes" id="UP000694865">
    <property type="component" value="Unplaced"/>
</dbReference>
<dbReference type="PANTHER" id="PTHR32428">
    <property type="entry name" value="TARGET OF RAPAMYCIN COMPLEX 2 SUBUNIT BIT61-RELATED"/>
    <property type="match status" value="1"/>
</dbReference>
<proteinExistence type="inferred from homology"/>
<dbReference type="GeneID" id="102801266"/>
<dbReference type="PANTHER" id="PTHR32428:SF2">
    <property type="entry name" value="TARGET OF RAPAMYCIN COMPLEX 2 SUBUNIT BIT61-RELATED"/>
    <property type="match status" value="1"/>
</dbReference>
<protein>
    <submittedName>
        <fullName evidence="4">Uncharacterized protein LOC102801266</fullName>
    </submittedName>
</protein>
<evidence type="ECO:0000256" key="2">
    <source>
        <dbReference type="SAM" id="MobiDB-lite"/>
    </source>
</evidence>
<feature type="compositionally biased region" description="Polar residues" evidence="2">
    <location>
        <begin position="10"/>
        <end position="19"/>
    </location>
</feature>
<feature type="compositionally biased region" description="Polar residues" evidence="2">
    <location>
        <begin position="315"/>
        <end position="333"/>
    </location>
</feature>
<evidence type="ECO:0000313" key="4">
    <source>
        <dbReference type="RefSeq" id="XP_006823705.1"/>
    </source>
</evidence>
<feature type="compositionally biased region" description="Polar residues" evidence="2">
    <location>
        <begin position="429"/>
        <end position="442"/>
    </location>
</feature>
<feature type="region of interest" description="Disordered" evidence="2">
    <location>
        <begin position="1"/>
        <end position="42"/>
    </location>
</feature>
<evidence type="ECO:0000256" key="1">
    <source>
        <dbReference type="ARBA" id="ARBA00010453"/>
    </source>
</evidence>
<keyword evidence="3" id="KW-1185">Reference proteome</keyword>
<evidence type="ECO:0000313" key="3">
    <source>
        <dbReference type="Proteomes" id="UP000694865"/>
    </source>
</evidence>
<accession>A0ABM0MUL4</accession>
<dbReference type="Pfam" id="PF08539">
    <property type="entry name" value="HbrB"/>
    <property type="match status" value="1"/>
</dbReference>
<organism evidence="3 4">
    <name type="scientific">Saccoglossus kowalevskii</name>
    <name type="common">Acorn worm</name>
    <dbReference type="NCBI Taxonomy" id="10224"/>
    <lineage>
        <taxon>Eukaryota</taxon>
        <taxon>Metazoa</taxon>
        <taxon>Hemichordata</taxon>
        <taxon>Enteropneusta</taxon>
        <taxon>Harrimaniidae</taxon>
        <taxon>Saccoglossus</taxon>
    </lineage>
</organism>
<feature type="compositionally biased region" description="Low complexity" evidence="2">
    <location>
        <begin position="338"/>
        <end position="348"/>
    </location>
</feature>
<feature type="region of interest" description="Disordered" evidence="2">
    <location>
        <begin position="427"/>
        <end position="452"/>
    </location>
</feature>
<comment type="similarity">
    <text evidence="1">Belongs to the PROTOR family.</text>
</comment>
<gene>
    <name evidence="4" type="primary">LOC102801266</name>
</gene>
<feature type="region of interest" description="Disordered" evidence="2">
    <location>
        <begin position="283"/>
        <end position="348"/>
    </location>
</feature>
<reference evidence="4" key="1">
    <citation type="submission" date="2025-08" db="UniProtKB">
        <authorList>
            <consortium name="RefSeq"/>
        </authorList>
    </citation>
    <scope>IDENTIFICATION</scope>
    <source>
        <tissue evidence="4">Testes</tissue>
    </source>
</reference>
<dbReference type="InterPro" id="IPR013745">
    <property type="entry name" value="Bit61/PRR5"/>
</dbReference>